<organism evidence="1">
    <name type="scientific">Nothobranchius kuhntae</name>
    <name type="common">Beira killifish</name>
    <dbReference type="NCBI Taxonomy" id="321403"/>
    <lineage>
        <taxon>Eukaryota</taxon>
        <taxon>Metazoa</taxon>
        <taxon>Chordata</taxon>
        <taxon>Craniata</taxon>
        <taxon>Vertebrata</taxon>
        <taxon>Euteleostomi</taxon>
        <taxon>Actinopterygii</taxon>
        <taxon>Neopterygii</taxon>
        <taxon>Teleostei</taxon>
        <taxon>Neoteleostei</taxon>
        <taxon>Acanthomorphata</taxon>
        <taxon>Ovalentaria</taxon>
        <taxon>Atherinomorphae</taxon>
        <taxon>Cyprinodontiformes</taxon>
        <taxon>Nothobranchiidae</taxon>
        <taxon>Nothobranchius</taxon>
    </lineage>
</organism>
<reference evidence="1" key="2">
    <citation type="submission" date="2016-06" db="EMBL/GenBank/DDBJ databases">
        <title>The genome of a short-lived fish provides insights into sex chromosome evolution and the genetic control of aging.</title>
        <authorList>
            <person name="Reichwald K."/>
            <person name="Felder M."/>
            <person name="Petzold A."/>
            <person name="Koch P."/>
            <person name="Groth M."/>
            <person name="Platzer M."/>
        </authorList>
    </citation>
    <scope>NUCLEOTIDE SEQUENCE</scope>
    <source>
        <tissue evidence="1">Brain</tissue>
    </source>
</reference>
<proteinExistence type="predicted"/>
<name>A0A1A8I4Y4_NOTKU</name>
<reference evidence="1" key="1">
    <citation type="submission" date="2016-05" db="EMBL/GenBank/DDBJ databases">
        <authorList>
            <person name="Lavstsen T."/>
            <person name="Jespersen J.S."/>
        </authorList>
    </citation>
    <scope>NUCLEOTIDE SEQUENCE</scope>
    <source>
        <tissue evidence="1">Brain</tissue>
    </source>
</reference>
<protein>
    <recommendedName>
        <fullName evidence="2">LRAT domain-containing protein</fullName>
    </recommendedName>
</protein>
<evidence type="ECO:0000313" key="1">
    <source>
        <dbReference type="EMBL" id="SBQ91980.1"/>
    </source>
</evidence>
<dbReference type="AlphaFoldDB" id="A0A1A8I4Y4"/>
<evidence type="ECO:0008006" key="2">
    <source>
        <dbReference type="Google" id="ProtNLM"/>
    </source>
</evidence>
<sequence>MMGGEGSVVSGPGRDRLMNPVITRVPPACKAAGILLGDKSTDTNKRRVSVNSSSMGIKNSHPKLFPGDIVEYPRNKYFSHFGIYFGERDGVPYVAHLTCRGAADKN</sequence>
<dbReference type="EMBL" id="HAED01005950">
    <property type="protein sequence ID" value="SBQ91980.1"/>
    <property type="molecule type" value="Transcribed_RNA"/>
</dbReference>
<accession>A0A1A8I4Y4</accession>
<gene>
    <name evidence="1" type="primary">Nfu_g_1_005601</name>
</gene>
<dbReference type="Gene3D" id="3.90.1720.10">
    <property type="entry name" value="endopeptidase domain like (from Nostoc punctiforme)"/>
    <property type="match status" value="1"/>
</dbReference>